<dbReference type="Proteomes" id="UP000702425">
    <property type="component" value="Unassembled WGS sequence"/>
</dbReference>
<feature type="chain" id="PRO_5046325540" description="Peptidase C-terminal archaeal/bacterial domain-containing protein" evidence="1">
    <location>
        <begin position="28"/>
        <end position="250"/>
    </location>
</feature>
<dbReference type="Gene3D" id="2.60.120.380">
    <property type="match status" value="1"/>
</dbReference>
<feature type="domain" description="Peptidase C-terminal archaeal/bacterial" evidence="2">
    <location>
        <begin position="168"/>
        <end position="231"/>
    </location>
</feature>
<sequence length="250" mass="27857">MKSRSPFTLTLTIISAIVTTTVPAVFAQRQPSANEIYIDKNCQRNQQLSQLERFTIFSRNEFTTNGQNYLFYAARYQDGAVLFCTSKPNFNQPKPLTAKEIQSQFIDKILRDPNNKTAFIIAVREGNGPGATVTNYGLNLSNVDRPKLTSLSILQRREILKEGESRQHTFQGRAGQSITIDLKSRAFDHNITLLDTSGKIIAEKTSNSQNGRESLLTVKLPSNGTYKIVVKGGDRTSKGSYSLSINSNQL</sequence>
<protein>
    <recommendedName>
        <fullName evidence="2">Peptidase C-terminal archaeal/bacterial domain-containing protein</fullName>
    </recommendedName>
</protein>
<evidence type="ECO:0000256" key="1">
    <source>
        <dbReference type="SAM" id="SignalP"/>
    </source>
</evidence>
<comment type="caution">
    <text evidence="3">The sequence shown here is derived from an EMBL/GenBank/DDBJ whole genome shotgun (WGS) entry which is preliminary data.</text>
</comment>
<evidence type="ECO:0000313" key="3">
    <source>
        <dbReference type="EMBL" id="NQE32398.1"/>
    </source>
</evidence>
<dbReference type="Pfam" id="PF04151">
    <property type="entry name" value="PPC"/>
    <property type="match status" value="1"/>
</dbReference>
<name>A0ABX2CRY6_9CYAN</name>
<reference evidence="3 4" key="1">
    <citation type="journal article" date="2020" name="Sci. Rep.">
        <title>A novel cyanobacterial geosmin producer, revising GeoA distribution and dispersion patterns in Bacteria.</title>
        <authorList>
            <person name="Churro C."/>
            <person name="Semedo-Aguiar A.P."/>
            <person name="Silva A.D."/>
            <person name="Pereira-Leal J.B."/>
            <person name="Leite R.B."/>
        </authorList>
    </citation>
    <scope>NUCLEOTIDE SEQUENCE [LARGE SCALE GENOMIC DNA]</scope>
    <source>
        <strain evidence="3 4">IPMA8</strain>
    </source>
</reference>
<accession>A0ABX2CRY6</accession>
<evidence type="ECO:0000259" key="2">
    <source>
        <dbReference type="Pfam" id="PF04151"/>
    </source>
</evidence>
<evidence type="ECO:0000313" key="4">
    <source>
        <dbReference type="Proteomes" id="UP000702425"/>
    </source>
</evidence>
<gene>
    <name evidence="3" type="ORF">E5S67_00112</name>
</gene>
<dbReference type="InterPro" id="IPR007280">
    <property type="entry name" value="Peptidase_C_arc/bac"/>
</dbReference>
<organism evidence="3 4">
    <name type="scientific">Microcoleus asticus IPMA8</name>
    <dbReference type="NCBI Taxonomy" id="2563858"/>
    <lineage>
        <taxon>Bacteria</taxon>
        <taxon>Bacillati</taxon>
        <taxon>Cyanobacteriota</taxon>
        <taxon>Cyanophyceae</taxon>
        <taxon>Oscillatoriophycideae</taxon>
        <taxon>Oscillatoriales</taxon>
        <taxon>Microcoleaceae</taxon>
        <taxon>Microcoleus</taxon>
        <taxon>Microcoleus asticus</taxon>
    </lineage>
</organism>
<dbReference type="RefSeq" id="WP_172184439.1">
    <property type="nucleotide sequence ID" value="NZ_CAWPPK010000001.1"/>
</dbReference>
<dbReference type="EMBL" id="SRRZ01000001">
    <property type="protein sequence ID" value="NQE32398.1"/>
    <property type="molecule type" value="Genomic_DNA"/>
</dbReference>
<feature type="signal peptide" evidence="1">
    <location>
        <begin position="1"/>
        <end position="27"/>
    </location>
</feature>
<proteinExistence type="predicted"/>
<keyword evidence="4" id="KW-1185">Reference proteome</keyword>
<keyword evidence="1" id="KW-0732">Signal</keyword>